<dbReference type="EMBL" id="GBRH01224565">
    <property type="protein sequence ID" value="JAD73330.1"/>
    <property type="molecule type" value="Transcribed_RNA"/>
</dbReference>
<proteinExistence type="predicted"/>
<reference evidence="2" key="2">
    <citation type="journal article" date="2015" name="Data Brief">
        <title>Shoot transcriptome of the giant reed, Arundo donax.</title>
        <authorList>
            <person name="Barrero R.A."/>
            <person name="Guerrero F.D."/>
            <person name="Moolhuijzen P."/>
            <person name="Goolsby J.A."/>
            <person name="Tidwell J."/>
            <person name="Bellgard S.E."/>
            <person name="Bellgard M.I."/>
        </authorList>
    </citation>
    <scope>NUCLEOTIDE SEQUENCE</scope>
    <source>
        <tissue evidence="2">Shoot tissue taken approximately 20 cm above the soil surface</tissue>
    </source>
</reference>
<reference evidence="2" key="1">
    <citation type="submission" date="2014-09" db="EMBL/GenBank/DDBJ databases">
        <authorList>
            <person name="Magalhaes I.L.F."/>
            <person name="Oliveira U."/>
            <person name="Santos F.R."/>
            <person name="Vidigal T.H.D.A."/>
            <person name="Brescovit A.D."/>
            <person name="Santos A.J."/>
        </authorList>
    </citation>
    <scope>NUCLEOTIDE SEQUENCE</scope>
    <source>
        <tissue evidence="2">Shoot tissue taken approximately 20 cm above the soil surface</tissue>
    </source>
</reference>
<protein>
    <submittedName>
        <fullName evidence="2">Uncharacterized protein</fullName>
    </submittedName>
</protein>
<accession>A0A0A9CIW1</accession>
<dbReference type="AlphaFoldDB" id="A0A0A9CIW1"/>
<feature type="region of interest" description="Disordered" evidence="1">
    <location>
        <begin position="1"/>
        <end position="25"/>
    </location>
</feature>
<sequence>MRSFSAPGASSPTGSAATRRWPRCSTGWRPRPCWIGAARSAPCTAR</sequence>
<evidence type="ECO:0000256" key="1">
    <source>
        <dbReference type="SAM" id="MobiDB-lite"/>
    </source>
</evidence>
<evidence type="ECO:0000313" key="2">
    <source>
        <dbReference type="EMBL" id="JAD73330.1"/>
    </source>
</evidence>
<name>A0A0A9CIW1_ARUDO</name>
<organism evidence="2">
    <name type="scientific">Arundo donax</name>
    <name type="common">Giant reed</name>
    <name type="synonym">Donax arundinaceus</name>
    <dbReference type="NCBI Taxonomy" id="35708"/>
    <lineage>
        <taxon>Eukaryota</taxon>
        <taxon>Viridiplantae</taxon>
        <taxon>Streptophyta</taxon>
        <taxon>Embryophyta</taxon>
        <taxon>Tracheophyta</taxon>
        <taxon>Spermatophyta</taxon>
        <taxon>Magnoliopsida</taxon>
        <taxon>Liliopsida</taxon>
        <taxon>Poales</taxon>
        <taxon>Poaceae</taxon>
        <taxon>PACMAD clade</taxon>
        <taxon>Arundinoideae</taxon>
        <taxon>Arundineae</taxon>
        <taxon>Arundo</taxon>
    </lineage>
</organism>
<feature type="compositionally biased region" description="Low complexity" evidence="1">
    <location>
        <begin position="1"/>
        <end position="18"/>
    </location>
</feature>